<dbReference type="GO" id="GO:0016020">
    <property type="term" value="C:membrane"/>
    <property type="evidence" value="ECO:0007669"/>
    <property type="project" value="UniProtKB-SubCell"/>
</dbReference>
<dbReference type="FunFam" id="1.20.1250.20:FF:000026">
    <property type="entry name" value="MFS quinate transporter QutD"/>
    <property type="match status" value="1"/>
</dbReference>
<gene>
    <name evidence="10" type="primary">MST3</name>
</gene>
<evidence type="ECO:0000313" key="10">
    <source>
        <dbReference type="EMBL" id="AEK82123.1"/>
    </source>
</evidence>
<evidence type="ECO:0000256" key="2">
    <source>
        <dbReference type="ARBA" id="ARBA00010992"/>
    </source>
</evidence>
<comment type="similarity">
    <text evidence="2 7">Belongs to the major facilitator superfamily. Sugar transporter (TC 2.A.1.1) family.</text>
</comment>
<dbReference type="VEuPathDB" id="FungiDB:RhiirFUN_004430"/>
<dbReference type="PROSITE" id="PS50850">
    <property type="entry name" value="MFS"/>
    <property type="match status" value="1"/>
</dbReference>
<dbReference type="PANTHER" id="PTHR48022:SF7">
    <property type="entry name" value="MAJOR FACILITATOR SUPERFAMILY (MFS) PROFILE DOMAIN-CONTAINING PROTEIN-RELATED"/>
    <property type="match status" value="1"/>
</dbReference>
<dbReference type="Pfam" id="PF00083">
    <property type="entry name" value="Sugar_tr"/>
    <property type="match status" value="1"/>
</dbReference>
<name>G3EHN2_RHIIR</name>
<dbReference type="InterPro" id="IPR005828">
    <property type="entry name" value="MFS_sugar_transport-like"/>
</dbReference>
<evidence type="ECO:0000259" key="9">
    <source>
        <dbReference type="PROSITE" id="PS50850"/>
    </source>
</evidence>
<dbReference type="InterPro" id="IPR050360">
    <property type="entry name" value="MFS_Sugar_Transporters"/>
</dbReference>
<feature type="transmembrane region" description="Helical" evidence="8">
    <location>
        <begin position="138"/>
        <end position="156"/>
    </location>
</feature>
<dbReference type="PROSITE" id="PS00216">
    <property type="entry name" value="SUGAR_TRANSPORT_1"/>
    <property type="match status" value="2"/>
</dbReference>
<proteinExistence type="evidence at transcript level"/>
<dbReference type="InterPro" id="IPR036259">
    <property type="entry name" value="MFS_trans_sf"/>
</dbReference>
<feature type="transmembrane region" description="Helical" evidence="8">
    <location>
        <begin position="395"/>
        <end position="417"/>
    </location>
</feature>
<keyword evidence="5 8" id="KW-1133">Transmembrane helix</keyword>
<evidence type="ECO:0000256" key="1">
    <source>
        <dbReference type="ARBA" id="ARBA00004141"/>
    </source>
</evidence>
<evidence type="ECO:0000256" key="4">
    <source>
        <dbReference type="ARBA" id="ARBA00022692"/>
    </source>
</evidence>
<dbReference type="GO" id="GO:0005351">
    <property type="term" value="F:carbohydrate:proton symporter activity"/>
    <property type="evidence" value="ECO:0007669"/>
    <property type="project" value="TreeGrafter"/>
</dbReference>
<feature type="transmembrane region" description="Helical" evidence="8">
    <location>
        <begin position="6"/>
        <end position="28"/>
    </location>
</feature>
<dbReference type="InterPro" id="IPR005829">
    <property type="entry name" value="Sugar_transporter_CS"/>
</dbReference>
<evidence type="ECO:0000256" key="7">
    <source>
        <dbReference type="RuleBase" id="RU003346"/>
    </source>
</evidence>
<dbReference type="PANTHER" id="PTHR48022">
    <property type="entry name" value="PLASTIDIC GLUCOSE TRANSPORTER 4"/>
    <property type="match status" value="1"/>
</dbReference>
<dbReference type="VEuPathDB" id="FungiDB:RhiirA1_541538"/>
<dbReference type="SUPFAM" id="SSF103473">
    <property type="entry name" value="MFS general substrate transporter"/>
    <property type="match status" value="1"/>
</dbReference>
<evidence type="ECO:0000256" key="5">
    <source>
        <dbReference type="ARBA" id="ARBA00022989"/>
    </source>
</evidence>
<dbReference type="InterPro" id="IPR003663">
    <property type="entry name" value="Sugar/inositol_transpt"/>
</dbReference>
<feature type="domain" description="Major facilitator superfamily (MFS) profile" evidence="9">
    <location>
        <begin position="10"/>
        <end position="448"/>
    </location>
</feature>
<comment type="subcellular location">
    <subcellularLocation>
        <location evidence="1">Membrane</location>
        <topology evidence="1">Multi-pass membrane protein</topology>
    </subcellularLocation>
</comment>
<dbReference type="PRINTS" id="PR00171">
    <property type="entry name" value="SUGRTRNSPORT"/>
</dbReference>
<keyword evidence="6 8" id="KW-0472">Membrane</keyword>
<dbReference type="AlphaFoldDB" id="G3EHN2"/>
<dbReference type="VEuPathDB" id="FungiDB:FUN_024314"/>
<protein>
    <submittedName>
        <fullName evidence="10">Sugar transporter</fullName>
    </submittedName>
</protein>
<reference evidence="10" key="1">
    <citation type="journal article" date="2011" name="Plant Cell">
        <title>A Versatile Monosaccharide Transporter That Operates in the Arbuscular Mycorrhizal Fungus Glomus sp Is Crucial for the Symbiotic Relationship with Plants.</title>
        <authorList>
            <person name="Helber N."/>
            <person name="Wippel K."/>
            <person name="Sauer N."/>
            <person name="Schaarschmidt S."/>
            <person name="Hause B."/>
            <person name="Requena N."/>
        </authorList>
    </citation>
    <scope>NUCLEOTIDE SEQUENCE</scope>
    <source>
        <strain evidence="10">DAOM 197198</strain>
    </source>
</reference>
<sequence>MNESSYVYVCAAFSAIGGLLFGYDIGVISGILTMSHFREKFPSGPAKEGSIVSSLLAGCFFGALVSGYFADKIGRKFSILGASMVFMSVVFCKQLLRLLFNCILEESCWRINWILSMIVPLYQSEISPKEIRGRLISFQQWSITIGFAISFWINYATEKFDSSAQWRIPLWIQNVPALILAFGMPFLPFSPRWLVHSDRDEEAITVLAKLRAGGDRTAVAVQKEYTEIKDNVRFEREFAAKNYSELVKRGPENIRRRVLLGIFIQIFQQLNGINAIMFYAPQIYNNAGIDLSTGINATIPAILWVDRWGRRPTLISGSIIMGASMLVIGSILAINGTKYFDSSLGKNFIKLDNKASSLAVIIFIYIFVAGFAYSWGPTRWIYPAEIYPLRIRGKAMSITTAFNWLFNFVLGQIVPILLNSITWGTYIIFGIFSIIMAISVHIFYPETKGNSLEEMDSIFSNIHPNNISISRQHYPPSPLNSESINIGQQRENFRDLESGIPEEEEEEIYLST</sequence>
<organism evidence="10">
    <name type="scientific">Rhizophagus irregularis</name>
    <name type="common">Arbuscular mycorrhizal fungus</name>
    <name type="synonym">Glomus intraradices</name>
    <dbReference type="NCBI Taxonomy" id="4876"/>
    <lineage>
        <taxon>Eukaryota</taxon>
        <taxon>Fungi</taxon>
        <taxon>Fungi incertae sedis</taxon>
        <taxon>Mucoromycota</taxon>
        <taxon>Glomeromycotina</taxon>
        <taxon>Glomeromycetes</taxon>
        <taxon>Glomerales</taxon>
        <taxon>Glomeraceae</taxon>
        <taxon>Rhizophagus</taxon>
    </lineage>
</organism>
<dbReference type="EMBL" id="HQ848964">
    <property type="protein sequence ID" value="AEK82123.1"/>
    <property type="molecule type" value="mRNA"/>
</dbReference>
<feature type="transmembrane region" description="Helical" evidence="8">
    <location>
        <begin position="355"/>
        <end position="375"/>
    </location>
</feature>
<accession>G3EHN2</accession>
<evidence type="ECO:0000256" key="8">
    <source>
        <dbReference type="SAM" id="Phobius"/>
    </source>
</evidence>
<keyword evidence="10" id="KW-0762">Sugar transport</keyword>
<evidence type="ECO:0000256" key="6">
    <source>
        <dbReference type="ARBA" id="ARBA00023136"/>
    </source>
</evidence>
<dbReference type="NCBIfam" id="TIGR00879">
    <property type="entry name" value="SP"/>
    <property type="match status" value="1"/>
</dbReference>
<feature type="transmembrane region" description="Helical" evidence="8">
    <location>
        <begin position="423"/>
        <end position="444"/>
    </location>
</feature>
<feature type="transmembrane region" description="Helical" evidence="8">
    <location>
        <begin position="49"/>
        <end position="70"/>
    </location>
</feature>
<keyword evidence="4 8" id="KW-0812">Transmembrane</keyword>
<evidence type="ECO:0000256" key="3">
    <source>
        <dbReference type="ARBA" id="ARBA00022448"/>
    </source>
</evidence>
<feature type="transmembrane region" description="Helical" evidence="8">
    <location>
        <begin position="258"/>
        <end position="280"/>
    </location>
</feature>
<feature type="transmembrane region" description="Helical" evidence="8">
    <location>
        <begin position="314"/>
        <end position="335"/>
    </location>
</feature>
<dbReference type="InterPro" id="IPR020846">
    <property type="entry name" value="MFS_dom"/>
</dbReference>
<dbReference type="Gene3D" id="1.20.1250.20">
    <property type="entry name" value="MFS general substrate transporter like domains"/>
    <property type="match status" value="1"/>
</dbReference>
<feature type="transmembrane region" description="Helical" evidence="8">
    <location>
        <begin position="168"/>
        <end position="189"/>
    </location>
</feature>
<keyword evidence="3 7" id="KW-0813">Transport</keyword>